<name>A0AAN9EVY7_CLITE</name>
<feature type="domain" description="MSP" evidence="5">
    <location>
        <begin position="96"/>
        <end position="216"/>
    </location>
</feature>
<dbReference type="Proteomes" id="UP001359559">
    <property type="component" value="Unassembled WGS sequence"/>
</dbReference>
<sequence>MYSDRWLKKNGLRRAEMGYIKNGSRRRRPTATTGITDDANHPILQCNNSTLFLSLSFSSQHTHSVQRSFLPFNTDHNQINHHSLLSIRPLTMTTELLQIEPAELRFLFELKKQSSCLVQLRNKADQYIAFKVKTTSPKKYCVRPNIGIIKPKETCDFTVTMQAQRMAPLDMQCKDKFLIQSTVVPFGTAEDDLTSDMFAKDSGKYIEEKKLRVVLISPPSSPVLLPVNGDTKHDPSNEVNVQKDRVPPSGVENIPPPPRVSEEIIGSEPALDTREDKADENIVPRQAENVSDTKTEKDEVQFDLANESEELKSRLSIMDSKLREAEVTIMKLNEERRMNTQEKDSLKKELEVLKRKMSTKGVQAGFPLLFVCMVALISVAIGYYLHP</sequence>
<dbReference type="GO" id="GO:0090158">
    <property type="term" value="P:endoplasmic reticulum membrane organization"/>
    <property type="evidence" value="ECO:0007669"/>
    <property type="project" value="TreeGrafter"/>
</dbReference>
<dbReference type="InterPro" id="IPR013783">
    <property type="entry name" value="Ig-like_fold"/>
</dbReference>
<dbReference type="Pfam" id="PF00635">
    <property type="entry name" value="Motile_Sperm"/>
    <property type="match status" value="1"/>
</dbReference>
<dbReference type="EMBL" id="JAYKXN010000008">
    <property type="protein sequence ID" value="KAK7264582.1"/>
    <property type="molecule type" value="Genomic_DNA"/>
</dbReference>
<feature type="compositionally biased region" description="Basic and acidic residues" evidence="3">
    <location>
        <begin position="230"/>
        <end position="246"/>
    </location>
</feature>
<comment type="similarity">
    <text evidence="1">Belongs to the VAMP-associated protein (VAP) (TC 9.B.17) family.</text>
</comment>
<dbReference type="FunFam" id="2.60.40.10:FF:000813">
    <property type="entry name" value="Vesicle-associated protein 1-1"/>
    <property type="match status" value="1"/>
</dbReference>
<organism evidence="6 7">
    <name type="scientific">Clitoria ternatea</name>
    <name type="common">Butterfly pea</name>
    <dbReference type="NCBI Taxonomy" id="43366"/>
    <lineage>
        <taxon>Eukaryota</taxon>
        <taxon>Viridiplantae</taxon>
        <taxon>Streptophyta</taxon>
        <taxon>Embryophyta</taxon>
        <taxon>Tracheophyta</taxon>
        <taxon>Spermatophyta</taxon>
        <taxon>Magnoliopsida</taxon>
        <taxon>eudicotyledons</taxon>
        <taxon>Gunneridae</taxon>
        <taxon>Pentapetalae</taxon>
        <taxon>rosids</taxon>
        <taxon>fabids</taxon>
        <taxon>Fabales</taxon>
        <taxon>Fabaceae</taxon>
        <taxon>Papilionoideae</taxon>
        <taxon>50 kb inversion clade</taxon>
        <taxon>NPAAA clade</taxon>
        <taxon>indigoferoid/millettioid clade</taxon>
        <taxon>Phaseoleae</taxon>
        <taxon>Clitoria</taxon>
    </lineage>
</organism>
<dbReference type="InterPro" id="IPR000535">
    <property type="entry name" value="MSP_dom"/>
</dbReference>
<accession>A0AAN9EVY7</accession>
<evidence type="ECO:0000313" key="7">
    <source>
        <dbReference type="Proteomes" id="UP001359559"/>
    </source>
</evidence>
<reference evidence="6 7" key="1">
    <citation type="submission" date="2024-01" db="EMBL/GenBank/DDBJ databases">
        <title>The genomes of 5 underutilized Papilionoideae crops provide insights into root nodulation and disease resistance.</title>
        <authorList>
            <person name="Yuan L."/>
        </authorList>
    </citation>
    <scope>NUCLEOTIDE SEQUENCE [LARGE SCALE GENOMIC DNA]</scope>
    <source>
        <strain evidence="6">LY-2023</strain>
        <tissue evidence="6">Leaf</tissue>
    </source>
</reference>
<keyword evidence="4" id="KW-0812">Transmembrane</keyword>
<dbReference type="AlphaFoldDB" id="A0AAN9EVY7"/>
<keyword evidence="4" id="KW-0472">Membrane</keyword>
<dbReference type="PANTHER" id="PTHR10809:SF148">
    <property type="entry name" value="OS01G0936800 PROTEIN"/>
    <property type="match status" value="1"/>
</dbReference>
<keyword evidence="7" id="KW-1185">Reference proteome</keyword>
<protein>
    <recommendedName>
        <fullName evidence="5">MSP domain-containing protein</fullName>
    </recommendedName>
</protein>
<keyword evidence="4" id="KW-1133">Transmembrane helix</keyword>
<dbReference type="Gene3D" id="2.60.40.10">
    <property type="entry name" value="Immunoglobulins"/>
    <property type="match status" value="1"/>
</dbReference>
<dbReference type="GO" id="GO:0005886">
    <property type="term" value="C:plasma membrane"/>
    <property type="evidence" value="ECO:0007669"/>
    <property type="project" value="TreeGrafter"/>
</dbReference>
<evidence type="ECO:0000256" key="2">
    <source>
        <dbReference type="SAM" id="Coils"/>
    </source>
</evidence>
<dbReference type="GO" id="GO:0061817">
    <property type="term" value="P:endoplasmic reticulum-plasma membrane tethering"/>
    <property type="evidence" value="ECO:0007669"/>
    <property type="project" value="TreeGrafter"/>
</dbReference>
<dbReference type="SUPFAM" id="SSF49354">
    <property type="entry name" value="PapD-like"/>
    <property type="match status" value="1"/>
</dbReference>
<dbReference type="GO" id="GO:0005789">
    <property type="term" value="C:endoplasmic reticulum membrane"/>
    <property type="evidence" value="ECO:0007669"/>
    <property type="project" value="InterPro"/>
</dbReference>
<evidence type="ECO:0000256" key="3">
    <source>
        <dbReference type="SAM" id="MobiDB-lite"/>
    </source>
</evidence>
<dbReference type="PANTHER" id="PTHR10809">
    <property type="entry name" value="VESICLE-ASSOCIATED MEMBRANE PROTEIN-ASSOCIATED PROTEIN"/>
    <property type="match status" value="1"/>
</dbReference>
<dbReference type="InterPro" id="IPR008962">
    <property type="entry name" value="PapD-like_sf"/>
</dbReference>
<feature type="transmembrane region" description="Helical" evidence="4">
    <location>
        <begin position="364"/>
        <end position="385"/>
    </location>
</feature>
<evidence type="ECO:0000259" key="5">
    <source>
        <dbReference type="PROSITE" id="PS50202"/>
    </source>
</evidence>
<keyword evidence="2" id="KW-0175">Coiled coil</keyword>
<dbReference type="InterPro" id="IPR016763">
    <property type="entry name" value="VAP"/>
</dbReference>
<evidence type="ECO:0000256" key="4">
    <source>
        <dbReference type="SAM" id="Phobius"/>
    </source>
</evidence>
<gene>
    <name evidence="6" type="ORF">RJT34_32191</name>
</gene>
<proteinExistence type="inferred from homology"/>
<feature type="region of interest" description="Disordered" evidence="3">
    <location>
        <begin position="229"/>
        <end position="274"/>
    </location>
</feature>
<comment type="caution">
    <text evidence="6">The sequence shown here is derived from an EMBL/GenBank/DDBJ whole genome shotgun (WGS) entry which is preliminary data.</text>
</comment>
<dbReference type="PROSITE" id="PS50202">
    <property type="entry name" value="MSP"/>
    <property type="match status" value="1"/>
</dbReference>
<evidence type="ECO:0000256" key="1">
    <source>
        <dbReference type="ARBA" id="ARBA00008932"/>
    </source>
</evidence>
<evidence type="ECO:0000313" key="6">
    <source>
        <dbReference type="EMBL" id="KAK7264582.1"/>
    </source>
</evidence>
<feature type="coiled-coil region" evidence="2">
    <location>
        <begin position="315"/>
        <end position="356"/>
    </location>
</feature>